<accession>A0A852UZS6</accession>
<keyword evidence="1" id="KW-1133">Transmembrane helix</keyword>
<organism evidence="2 3">
    <name type="scientific">Streptosporangium sandarakinum</name>
    <dbReference type="NCBI Taxonomy" id="1260955"/>
    <lineage>
        <taxon>Bacteria</taxon>
        <taxon>Bacillati</taxon>
        <taxon>Actinomycetota</taxon>
        <taxon>Actinomycetes</taxon>
        <taxon>Streptosporangiales</taxon>
        <taxon>Streptosporangiaceae</taxon>
        <taxon>Streptosporangium</taxon>
    </lineage>
</organism>
<proteinExistence type="predicted"/>
<name>A0A852UZS6_9ACTN</name>
<dbReference type="AlphaFoldDB" id="A0A852UZS6"/>
<evidence type="ECO:0000313" key="3">
    <source>
        <dbReference type="Proteomes" id="UP000576393"/>
    </source>
</evidence>
<feature type="transmembrane region" description="Helical" evidence="1">
    <location>
        <begin position="17"/>
        <end position="35"/>
    </location>
</feature>
<keyword evidence="1" id="KW-0812">Transmembrane</keyword>
<protein>
    <submittedName>
        <fullName evidence="2">Uncharacterized protein</fullName>
    </submittedName>
</protein>
<dbReference type="Proteomes" id="UP000576393">
    <property type="component" value="Unassembled WGS sequence"/>
</dbReference>
<dbReference type="RefSeq" id="WP_281395110.1">
    <property type="nucleotide sequence ID" value="NZ_CP192034.1"/>
</dbReference>
<comment type="caution">
    <text evidence="2">The sequence shown here is derived from an EMBL/GenBank/DDBJ whole genome shotgun (WGS) entry which is preliminary data.</text>
</comment>
<evidence type="ECO:0000313" key="2">
    <source>
        <dbReference type="EMBL" id="NYF41186.1"/>
    </source>
</evidence>
<evidence type="ECO:0000256" key="1">
    <source>
        <dbReference type="SAM" id="Phobius"/>
    </source>
</evidence>
<keyword evidence="3" id="KW-1185">Reference proteome</keyword>
<reference evidence="2 3" key="1">
    <citation type="submission" date="2020-07" db="EMBL/GenBank/DDBJ databases">
        <title>Sequencing the genomes of 1000 actinobacteria strains.</title>
        <authorList>
            <person name="Klenk H.-P."/>
        </authorList>
    </citation>
    <scope>NUCLEOTIDE SEQUENCE [LARGE SCALE GENOMIC DNA]</scope>
    <source>
        <strain evidence="2 3">DSM 45763</strain>
    </source>
</reference>
<sequence>MVLDRYADRRRGTDRKLVILVVFTGVISVSAAAALKSRARR</sequence>
<keyword evidence="1" id="KW-0472">Membrane</keyword>
<gene>
    <name evidence="2" type="ORF">HDA43_003345</name>
</gene>
<dbReference type="EMBL" id="JACCCO010000001">
    <property type="protein sequence ID" value="NYF41186.1"/>
    <property type="molecule type" value="Genomic_DNA"/>
</dbReference>